<sequence length="190" mass="20111">MTLLGRLLRNRRAGETHTAWNLPNLDGPESLTLTSRDFSDGGSIPLANCAKNIGGDDLSPHLAWTPLPPGTAQLLLVVEDIDVPIAKPAVHCVALIDPAANDLEPGALAARQPGPGVRVLRSTIGRGYHGPAPIKGHGPHRYIFQLFALENPLGGNPHATPPDRARPRGVLSSVTPPVLGRGRLTGVFER</sequence>
<dbReference type="Pfam" id="PF01161">
    <property type="entry name" value="PBP"/>
    <property type="match status" value="1"/>
</dbReference>
<comment type="similarity">
    <text evidence="1">Belongs to the UPF0098 family.</text>
</comment>
<dbReference type="InterPro" id="IPR008914">
    <property type="entry name" value="PEBP"/>
</dbReference>
<keyword evidence="3" id="KW-0649">Protein kinase inhibitor</keyword>
<dbReference type="InterPro" id="IPR036610">
    <property type="entry name" value="PEBP-like_sf"/>
</dbReference>
<proteinExistence type="inferred from homology"/>
<dbReference type="Gene3D" id="3.90.280.10">
    <property type="entry name" value="PEBP-like"/>
    <property type="match status" value="1"/>
</dbReference>
<dbReference type="EMBL" id="BAABJQ010000008">
    <property type="protein sequence ID" value="GAA5186879.1"/>
    <property type="molecule type" value="Genomic_DNA"/>
</dbReference>
<evidence type="ECO:0000313" key="4">
    <source>
        <dbReference type="Proteomes" id="UP001501570"/>
    </source>
</evidence>
<feature type="region of interest" description="Disordered" evidence="2">
    <location>
        <begin position="154"/>
        <end position="176"/>
    </location>
</feature>
<dbReference type="InterPro" id="IPR005247">
    <property type="entry name" value="YbhB_YbcL/LppC-like"/>
</dbReference>
<protein>
    <submittedName>
        <fullName evidence="3">YbhB/YbcL family Raf kinase inhibitor-like protein</fullName>
    </submittedName>
</protein>
<gene>
    <name evidence="3" type="ORF">GCM10023322_34060</name>
</gene>
<dbReference type="GO" id="GO:0004860">
    <property type="term" value="F:protein kinase inhibitor activity"/>
    <property type="evidence" value="ECO:0007669"/>
    <property type="project" value="UniProtKB-KW"/>
</dbReference>
<evidence type="ECO:0000256" key="1">
    <source>
        <dbReference type="ARBA" id="ARBA00007120"/>
    </source>
</evidence>
<dbReference type="SUPFAM" id="SSF49777">
    <property type="entry name" value="PEBP-like"/>
    <property type="match status" value="1"/>
</dbReference>
<accession>A0ABP9RTH3</accession>
<evidence type="ECO:0000256" key="2">
    <source>
        <dbReference type="SAM" id="MobiDB-lite"/>
    </source>
</evidence>
<reference evidence="4" key="1">
    <citation type="journal article" date="2019" name="Int. J. Syst. Evol. Microbiol.">
        <title>The Global Catalogue of Microorganisms (GCM) 10K type strain sequencing project: providing services to taxonomists for standard genome sequencing and annotation.</title>
        <authorList>
            <consortium name="The Broad Institute Genomics Platform"/>
            <consortium name="The Broad Institute Genome Sequencing Center for Infectious Disease"/>
            <person name="Wu L."/>
            <person name="Ma J."/>
        </authorList>
    </citation>
    <scope>NUCLEOTIDE SEQUENCE [LARGE SCALE GENOMIC DNA]</scope>
    <source>
        <strain evidence="4">JCM 18304</strain>
    </source>
</reference>
<comment type="caution">
    <text evidence="3">The sequence shown here is derived from an EMBL/GenBank/DDBJ whole genome shotgun (WGS) entry which is preliminary data.</text>
</comment>
<keyword evidence="4" id="KW-1185">Reference proteome</keyword>
<organism evidence="3 4">
    <name type="scientific">Rugosimonospora acidiphila</name>
    <dbReference type="NCBI Taxonomy" id="556531"/>
    <lineage>
        <taxon>Bacteria</taxon>
        <taxon>Bacillati</taxon>
        <taxon>Actinomycetota</taxon>
        <taxon>Actinomycetes</taxon>
        <taxon>Micromonosporales</taxon>
        <taxon>Micromonosporaceae</taxon>
        <taxon>Rugosimonospora</taxon>
    </lineage>
</organism>
<dbReference type="CDD" id="cd00865">
    <property type="entry name" value="PEBP_bact_arch"/>
    <property type="match status" value="1"/>
</dbReference>
<name>A0ABP9RTH3_9ACTN</name>
<dbReference type="Proteomes" id="UP001501570">
    <property type="component" value="Unassembled WGS sequence"/>
</dbReference>
<dbReference type="RefSeq" id="WP_345630656.1">
    <property type="nucleotide sequence ID" value="NZ_BAABJQ010000008.1"/>
</dbReference>
<evidence type="ECO:0000313" key="3">
    <source>
        <dbReference type="EMBL" id="GAA5186879.1"/>
    </source>
</evidence>